<dbReference type="Proteomes" id="UP000039021">
    <property type="component" value="Unassembled WGS sequence"/>
</dbReference>
<dbReference type="EMBL" id="CSBK01000261">
    <property type="protein sequence ID" value="COX17070.1"/>
    <property type="molecule type" value="Genomic_DNA"/>
</dbReference>
<comment type="caution">
    <text evidence="1">The sequence shown here is derived from an EMBL/GenBank/DDBJ whole genome shotgun (WGS) entry which is preliminary data.</text>
</comment>
<gene>
    <name evidence="1" type="ORF">ERS007739_00803</name>
</gene>
<evidence type="ECO:0000313" key="2">
    <source>
        <dbReference type="Proteomes" id="UP000039021"/>
    </source>
</evidence>
<evidence type="ECO:0000313" key="1">
    <source>
        <dbReference type="EMBL" id="COX17070.1"/>
    </source>
</evidence>
<dbReference type="AlphaFoldDB" id="A0A916L8P5"/>
<protein>
    <submittedName>
        <fullName evidence="1">Uncharacterized protein</fullName>
    </submittedName>
</protein>
<reference evidence="2" key="1">
    <citation type="submission" date="2015-03" db="EMBL/GenBank/DDBJ databases">
        <authorList>
            <consortium name="Pathogen Informatics"/>
        </authorList>
    </citation>
    <scope>NUCLEOTIDE SEQUENCE [LARGE SCALE GENOMIC DNA]</scope>
    <source>
        <strain evidence="2">N09902308</strain>
    </source>
</reference>
<accession>A0A916L8P5</accession>
<sequence>MDTGQCAAPLADRGPYGVDDVRLCHNRSSPVASEWYPHRIVVDTGHFRLPLW</sequence>
<proteinExistence type="predicted"/>
<name>A0A916L8P5_MYCTX</name>
<organism evidence="1 2">
    <name type="scientific">Mycobacterium tuberculosis</name>
    <dbReference type="NCBI Taxonomy" id="1773"/>
    <lineage>
        <taxon>Bacteria</taxon>
        <taxon>Bacillati</taxon>
        <taxon>Actinomycetota</taxon>
        <taxon>Actinomycetes</taxon>
        <taxon>Mycobacteriales</taxon>
        <taxon>Mycobacteriaceae</taxon>
        <taxon>Mycobacterium</taxon>
        <taxon>Mycobacterium tuberculosis complex</taxon>
    </lineage>
</organism>